<evidence type="ECO:0000313" key="2">
    <source>
        <dbReference type="EMBL" id="MED6196477.1"/>
    </source>
</evidence>
<evidence type="ECO:0000256" key="1">
    <source>
        <dbReference type="SAM" id="MobiDB-lite"/>
    </source>
</evidence>
<comment type="caution">
    <text evidence="2">The sequence shown here is derived from an EMBL/GenBank/DDBJ whole genome shotgun (WGS) entry which is preliminary data.</text>
</comment>
<accession>A0ABU6XEP9</accession>
<dbReference type="Proteomes" id="UP001341840">
    <property type="component" value="Unassembled WGS sequence"/>
</dbReference>
<feature type="region of interest" description="Disordered" evidence="1">
    <location>
        <begin position="21"/>
        <end position="61"/>
    </location>
</feature>
<proteinExistence type="predicted"/>
<sequence>MDLYRKTYCFNVNPVKGQDLWKKKKTESPALVPPPIKPKLGRPTMKRRKDRTKQPSGSKTKLKRNCCWCRPTTTVDASSTGAIPVVRDVGSDNSNITNLIPSPPAQAPIATKIAITQLESFPSTQQTQQSHEVLQDKARRRSPKLQIVKGKATTNTSPKAFATTPMAISAETIKGISSTTAKKLRELMHFMPTPGASSLLGRKINLVDPKNDV</sequence>
<evidence type="ECO:0000313" key="3">
    <source>
        <dbReference type="Proteomes" id="UP001341840"/>
    </source>
</evidence>
<protein>
    <submittedName>
        <fullName evidence="2">Uncharacterized protein</fullName>
    </submittedName>
</protein>
<organism evidence="2 3">
    <name type="scientific">Stylosanthes scabra</name>
    <dbReference type="NCBI Taxonomy" id="79078"/>
    <lineage>
        <taxon>Eukaryota</taxon>
        <taxon>Viridiplantae</taxon>
        <taxon>Streptophyta</taxon>
        <taxon>Embryophyta</taxon>
        <taxon>Tracheophyta</taxon>
        <taxon>Spermatophyta</taxon>
        <taxon>Magnoliopsida</taxon>
        <taxon>eudicotyledons</taxon>
        <taxon>Gunneridae</taxon>
        <taxon>Pentapetalae</taxon>
        <taxon>rosids</taxon>
        <taxon>fabids</taxon>
        <taxon>Fabales</taxon>
        <taxon>Fabaceae</taxon>
        <taxon>Papilionoideae</taxon>
        <taxon>50 kb inversion clade</taxon>
        <taxon>dalbergioids sensu lato</taxon>
        <taxon>Dalbergieae</taxon>
        <taxon>Pterocarpus clade</taxon>
        <taxon>Stylosanthes</taxon>
    </lineage>
</organism>
<dbReference type="EMBL" id="JASCZI010211758">
    <property type="protein sequence ID" value="MED6196477.1"/>
    <property type="molecule type" value="Genomic_DNA"/>
</dbReference>
<name>A0ABU6XEP9_9FABA</name>
<reference evidence="2 3" key="1">
    <citation type="journal article" date="2023" name="Plants (Basel)">
        <title>Bridging the Gap: Combining Genomics and Transcriptomics Approaches to Understand Stylosanthes scabra, an Orphan Legume from the Brazilian Caatinga.</title>
        <authorList>
            <person name="Ferreira-Neto J.R.C."/>
            <person name="da Silva M.D."/>
            <person name="Binneck E."/>
            <person name="de Melo N.F."/>
            <person name="da Silva R.H."/>
            <person name="de Melo A.L.T.M."/>
            <person name="Pandolfi V."/>
            <person name="Bustamante F.O."/>
            <person name="Brasileiro-Vidal A.C."/>
            <person name="Benko-Iseppon A.M."/>
        </authorList>
    </citation>
    <scope>NUCLEOTIDE SEQUENCE [LARGE SCALE GENOMIC DNA]</scope>
    <source>
        <tissue evidence="2">Leaves</tissue>
    </source>
</reference>
<gene>
    <name evidence="2" type="ORF">PIB30_047875</name>
</gene>
<keyword evidence="3" id="KW-1185">Reference proteome</keyword>